<feature type="non-terminal residue" evidence="1">
    <location>
        <position position="59"/>
    </location>
</feature>
<accession>A0A3D5IW11</accession>
<feature type="non-terminal residue" evidence="1">
    <location>
        <position position="1"/>
    </location>
</feature>
<organism evidence="1 2">
    <name type="scientific">Zunongwangia profunda</name>
    <dbReference type="NCBI Taxonomy" id="398743"/>
    <lineage>
        <taxon>Bacteria</taxon>
        <taxon>Pseudomonadati</taxon>
        <taxon>Bacteroidota</taxon>
        <taxon>Flavobacteriia</taxon>
        <taxon>Flavobacteriales</taxon>
        <taxon>Flavobacteriaceae</taxon>
        <taxon>Zunongwangia</taxon>
    </lineage>
</organism>
<dbReference type="EMBL" id="DPMF01000072">
    <property type="protein sequence ID" value="HCV80069.1"/>
    <property type="molecule type" value="Genomic_DNA"/>
</dbReference>
<reference evidence="1 2" key="1">
    <citation type="journal article" date="2018" name="Nat. Biotechnol.">
        <title>A standardized bacterial taxonomy based on genome phylogeny substantially revises the tree of life.</title>
        <authorList>
            <person name="Parks D.H."/>
            <person name="Chuvochina M."/>
            <person name="Waite D.W."/>
            <person name="Rinke C."/>
            <person name="Skarshewski A."/>
            <person name="Chaumeil P.A."/>
            <person name="Hugenholtz P."/>
        </authorList>
    </citation>
    <scope>NUCLEOTIDE SEQUENCE [LARGE SCALE GENOMIC DNA]</scope>
    <source>
        <strain evidence="1">UBA9359</strain>
    </source>
</reference>
<dbReference type="Proteomes" id="UP000264330">
    <property type="component" value="Unassembled WGS sequence"/>
</dbReference>
<protein>
    <submittedName>
        <fullName evidence="1">DUF4397 domain-containing protein</fullName>
    </submittedName>
</protein>
<gene>
    <name evidence="1" type="ORF">DGQ38_03375</name>
</gene>
<comment type="caution">
    <text evidence="1">The sequence shown here is derived from an EMBL/GenBank/DDBJ whole genome shotgun (WGS) entry which is preliminary data.</text>
</comment>
<evidence type="ECO:0000313" key="2">
    <source>
        <dbReference type="Proteomes" id="UP000264330"/>
    </source>
</evidence>
<sequence>YAIRAAVPATENSPAEDARVISLGQGISYKSSGEYTELAPGSYTFKAFPSGTDYDPQES</sequence>
<proteinExistence type="predicted"/>
<evidence type="ECO:0000313" key="1">
    <source>
        <dbReference type="EMBL" id="HCV80069.1"/>
    </source>
</evidence>
<name>A0A3D5IW11_9FLAO</name>
<dbReference type="AlphaFoldDB" id="A0A3D5IW11"/>